<dbReference type="OrthoDB" id="296793at2759"/>
<evidence type="ECO:0000256" key="1">
    <source>
        <dbReference type="ARBA" id="ARBA00004395"/>
    </source>
</evidence>
<evidence type="ECO:0000256" key="9">
    <source>
        <dbReference type="SAM" id="MobiDB-lite"/>
    </source>
</evidence>
<dbReference type="Pfam" id="PF04136">
    <property type="entry name" value="COG3_N"/>
    <property type="match status" value="1"/>
</dbReference>
<protein>
    <recommendedName>
        <fullName evidence="3">Conserved oligomeric Golgi complex subunit 3</fullName>
    </recommendedName>
    <alternativeName>
        <fullName evidence="8">Component of oligomeric Golgi complex 3</fullName>
    </alternativeName>
</protein>
<evidence type="ECO:0000256" key="8">
    <source>
        <dbReference type="ARBA" id="ARBA00031339"/>
    </source>
</evidence>
<dbReference type="GeneID" id="28977884"/>
<dbReference type="GO" id="GO:0000139">
    <property type="term" value="C:Golgi membrane"/>
    <property type="evidence" value="ECO:0007669"/>
    <property type="project" value="UniProtKB-SubCell"/>
</dbReference>
<name>A0A0P9F2R1_RHOGW</name>
<dbReference type="STRING" id="578459.A0A0P9F2R1"/>
<evidence type="ECO:0000313" key="12">
    <source>
        <dbReference type="EMBL" id="KPV74099.1"/>
    </source>
</evidence>
<dbReference type="OMA" id="DEFELWG"/>
<gene>
    <name evidence="12" type="ORF">RHOBADRAFT_54660</name>
</gene>
<dbReference type="Proteomes" id="UP000053890">
    <property type="component" value="Unassembled WGS sequence"/>
</dbReference>
<keyword evidence="6" id="KW-0333">Golgi apparatus</keyword>
<dbReference type="RefSeq" id="XP_018270148.1">
    <property type="nucleotide sequence ID" value="XM_018417436.1"/>
</dbReference>
<keyword evidence="5" id="KW-0653">Protein transport</keyword>
<feature type="domain" description="Conserved oligomeric Golgi complex subunit 3 C-terminal" evidence="11">
    <location>
        <begin position="302"/>
        <end position="647"/>
    </location>
</feature>
<evidence type="ECO:0000256" key="3">
    <source>
        <dbReference type="ARBA" id="ARBA00020976"/>
    </source>
</evidence>
<keyword evidence="7" id="KW-0472">Membrane</keyword>
<feature type="compositionally biased region" description="Low complexity" evidence="9">
    <location>
        <begin position="75"/>
        <end position="84"/>
    </location>
</feature>
<dbReference type="InterPro" id="IPR007265">
    <property type="entry name" value="COG_su3"/>
</dbReference>
<dbReference type="InterPro" id="IPR048320">
    <property type="entry name" value="COG3_N"/>
</dbReference>
<evidence type="ECO:0000259" key="10">
    <source>
        <dbReference type="Pfam" id="PF04136"/>
    </source>
</evidence>
<dbReference type="GO" id="GO:0005801">
    <property type="term" value="C:cis-Golgi network"/>
    <property type="evidence" value="ECO:0007669"/>
    <property type="project" value="InterPro"/>
</dbReference>
<evidence type="ECO:0000313" key="13">
    <source>
        <dbReference type="Proteomes" id="UP000053890"/>
    </source>
</evidence>
<evidence type="ECO:0000256" key="7">
    <source>
        <dbReference type="ARBA" id="ARBA00023136"/>
    </source>
</evidence>
<evidence type="ECO:0000256" key="5">
    <source>
        <dbReference type="ARBA" id="ARBA00022927"/>
    </source>
</evidence>
<dbReference type="GO" id="GO:0006891">
    <property type="term" value="P:intra-Golgi vesicle-mediated transport"/>
    <property type="evidence" value="ECO:0007669"/>
    <property type="project" value="TreeGrafter"/>
</dbReference>
<dbReference type="GO" id="GO:0007030">
    <property type="term" value="P:Golgi organization"/>
    <property type="evidence" value="ECO:0007669"/>
    <property type="project" value="TreeGrafter"/>
</dbReference>
<reference evidence="12 13" key="1">
    <citation type="journal article" date="2015" name="Front. Microbiol.">
        <title>Genome sequence of the plant growth promoting endophytic yeast Rhodotorula graminis WP1.</title>
        <authorList>
            <person name="Firrincieli A."/>
            <person name="Otillar R."/>
            <person name="Salamov A."/>
            <person name="Schmutz J."/>
            <person name="Khan Z."/>
            <person name="Redman R.S."/>
            <person name="Fleck N.D."/>
            <person name="Lindquist E."/>
            <person name="Grigoriev I.V."/>
            <person name="Doty S.L."/>
        </authorList>
    </citation>
    <scope>NUCLEOTIDE SEQUENCE [LARGE SCALE GENOMIC DNA]</scope>
    <source>
        <strain evidence="12 13">WP1</strain>
    </source>
</reference>
<comment type="subcellular location">
    <subcellularLocation>
        <location evidence="1">Golgi apparatus membrane</location>
        <topology evidence="1">Peripheral membrane protein</topology>
    </subcellularLocation>
</comment>
<organism evidence="12 13">
    <name type="scientific">Rhodotorula graminis (strain WP1)</name>
    <dbReference type="NCBI Taxonomy" id="578459"/>
    <lineage>
        <taxon>Eukaryota</taxon>
        <taxon>Fungi</taxon>
        <taxon>Dikarya</taxon>
        <taxon>Basidiomycota</taxon>
        <taxon>Pucciniomycotina</taxon>
        <taxon>Microbotryomycetes</taxon>
        <taxon>Sporidiobolales</taxon>
        <taxon>Sporidiobolaceae</taxon>
        <taxon>Rhodotorula</taxon>
    </lineage>
</organism>
<dbReference type="InterPro" id="IPR048685">
    <property type="entry name" value="COG3_C"/>
</dbReference>
<dbReference type="Pfam" id="PF20671">
    <property type="entry name" value="COG3_C"/>
    <property type="match status" value="1"/>
</dbReference>
<feature type="region of interest" description="Disordered" evidence="9">
    <location>
        <begin position="48"/>
        <end position="104"/>
    </location>
</feature>
<keyword evidence="13" id="KW-1185">Reference proteome</keyword>
<comment type="similarity">
    <text evidence="2">Belongs to the COG3 family.</text>
</comment>
<evidence type="ECO:0000256" key="4">
    <source>
        <dbReference type="ARBA" id="ARBA00022448"/>
    </source>
</evidence>
<dbReference type="AlphaFoldDB" id="A0A0P9F2R1"/>
<evidence type="ECO:0000256" key="2">
    <source>
        <dbReference type="ARBA" id="ARBA00009936"/>
    </source>
</evidence>
<feature type="domain" description="Conserved oligomeric Golgi complex subunit 3 N-terminal" evidence="10">
    <location>
        <begin position="138"/>
        <end position="281"/>
    </location>
</feature>
<proteinExistence type="inferred from homology"/>
<evidence type="ECO:0000259" key="11">
    <source>
        <dbReference type="Pfam" id="PF20671"/>
    </source>
</evidence>
<accession>A0A0P9F2R1</accession>
<dbReference type="PANTHER" id="PTHR13302">
    <property type="entry name" value="CONSERVED OLIGOMERIC GOLGI COMPLEX COMPONENT 3"/>
    <property type="match status" value="1"/>
</dbReference>
<evidence type="ECO:0000256" key="6">
    <source>
        <dbReference type="ARBA" id="ARBA00023034"/>
    </source>
</evidence>
<sequence>MTQPRASTSRFSLDDWDLLAPLSHNELASVSRISHAAAVKPVPVHLRAAADESNDRPSTPAGPIRPSRTVAGALDSPSSRPGSARGRDRRGKTPALQAADQDPLRPAQAIATTQQFHDWFSSVEASLEREQEQVYVEHLGELVAHLATCDSVLGSLDEARGLLSEMEANYRFVDENSRSLQLACEHMLDEQRHLLEVTEAIGARLEYFRELEKATRMLNLPGEELVLQDDFLNLLDRLDACLDYLKLNRDFRDAEIYLIRYQQCLTRSMTLIKMYFVSTVRKLAADVQDKVQGKDLSDAAFDALLYAKFSQPAPTLRILLYELEKRALTDPDEYGSLLSECYAVWFAARGALLGPRLNEEVRRMDPVTAELVKLAKAGCAYLRGVCAQEWTLFREFFGGGEDEAYRFLESLCDSLYDSLRPRILHEPRLDALCELCAVLYALMALDTASPSTAADADDDDEGGRNDLRFAVLLQTILQDAQTRLVFRAQAVVQSEVLHFAPSPADLDYPAIIVRSPGLKALWEEPVAVGQSAGEDGAKRFRAPSEAAQATWYPTLKRTVWVLSRLNAYVNDAIFEDFAGEAVALCRKSLVDASAQIAAQPPVAEGQTAQDKEADGTLFLVRHLLLLKEMVRSVDLVHIERAADFSSVTEALGGLLTGGNLFNPRALVELASRSMPSWAETMTDAKLDLDVALKRACESLIRSSSTALTSTLRSFLDQCTAFLSSPSPLARGGLVEQEWASPERVLELHSAFRDGLEERATSVVRRMRVFLVEEKTVGVLLPPLWEDLLETYSTFYNLVRSEYGFATSSSLSAPDEVRAVVERAGRGV</sequence>
<keyword evidence="4" id="KW-0813">Transport</keyword>
<dbReference type="GO" id="GO:0017119">
    <property type="term" value="C:Golgi transport complex"/>
    <property type="evidence" value="ECO:0007669"/>
    <property type="project" value="TreeGrafter"/>
</dbReference>
<dbReference type="EMBL" id="KQ474081">
    <property type="protein sequence ID" value="KPV74099.1"/>
    <property type="molecule type" value="Genomic_DNA"/>
</dbReference>
<dbReference type="GO" id="GO:0006886">
    <property type="term" value="P:intracellular protein transport"/>
    <property type="evidence" value="ECO:0007669"/>
    <property type="project" value="InterPro"/>
</dbReference>
<dbReference type="PANTHER" id="PTHR13302:SF8">
    <property type="entry name" value="CONSERVED OLIGOMERIC GOLGI COMPLEX SUBUNIT 3"/>
    <property type="match status" value="1"/>
</dbReference>